<accession>A0A8H6J8V3</accession>
<evidence type="ECO:0000256" key="1">
    <source>
        <dbReference type="SAM" id="SignalP"/>
    </source>
</evidence>
<keyword evidence="1" id="KW-0732">Signal</keyword>
<name>A0A8H6J8V3_9PEZI</name>
<reference evidence="2" key="1">
    <citation type="journal article" date="2020" name="Phytopathology">
        <title>Genome Sequence Resources of Colletotrichum truncatum, C. plurivorum, C. musicola, and C. sojae: Four Species Pathogenic to Soybean (Glycine max).</title>
        <authorList>
            <person name="Rogerio F."/>
            <person name="Boufleur T.R."/>
            <person name="Ciampi-Guillardi M."/>
            <person name="Sukno S.A."/>
            <person name="Thon M.R."/>
            <person name="Massola Junior N.S."/>
            <person name="Baroncelli R."/>
        </authorList>
    </citation>
    <scope>NUCLEOTIDE SEQUENCE</scope>
    <source>
        <strain evidence="2">LFN00145</strain>
    </source>
</reference>
<dbReference type="AlphaFoldDB" id="A0A8H6J8V3"/>
<dbReference type="Gene3D" id="1.10.390.10">
    <property type="entry name" value="Neutral Protease Domain 2"/>
    <property type="match status" value="1"/>
</dbReference>
<dbReference type="EMBL" id="WIGO01000577">
    <property type="protein sequence ID" value="KAF6808507.1"/>
    <property type="molecule type" value="Genomic_DNA"/>
</dbReference>
<feature type="signal peptide" evidence="1">
    <location>
        <begin position="1"/>
        <end position="24"/>
    </location>
</feature>
<sequence>MFVQGSHKALAFLAAQVLLASVLASYNAGPPGVHLTLKPDFSPNGYKLFGTVQITDSFAANETVALIPTTIASIRTAQYGADDIIATDDEGIVSLSMREIPSGPFGLPSRSWVAQRATRGPVSFSFTTSPVVVNASVLPGPLFDIRKGPGGLTGSMWSLVPVPNPMSTIEYNITVSWDIPDTQAAAFTWADGRGSHSHSFVGPVTELLQTFFIVGELDSLPAISSTGRGGNSSFGMYWLQQQPPPFDTAEVASFLEALLAYSTEFWSDESDQPYRVFIRVNEDLGPSSRTIGAGGTALLRSFTVGYYTAGGVEAGQLRTLLAHEMTHNWTPWISGTTAEQSRYNEGSAEYWSLRLLWRAGLLTSYEYLDEMNTRAYNYYTNSVVNMSDSAAQDVAWQIRDAQRIPYGRGMLHLTNIDARIRAATNGTGSLDTLAQEYVRKCRVTAGCGAETWFPILKDALGQEALDEWARVTTGWPLIKPDAGSLGPCFNVVLNGTNPTVWVWEAKEGVDISSAECII</sequence>
<feature type="chain" id="PRO_5034033767" evidence="1">
    <location>
        <begin position="25"/>
        <end position="518"/>
    </location>
</feature>
<dbReference type="Proteomes" id="UP000654918">
    <property type="component" value="Unassembled WGS sequence"/>
</dbReference>
<organism evidence="2 3">
    <name type="scientific">Colletotrichum plurivorum</name>
    <dbReference type="NCBI Taxonomy" id="2175906"/>
    <lineage>
        <taxon>Eukaryota</taxon>
        <taxon>Fungi</taxon>
        <taxon>Dikarya</taxon>
        <taxon>Ascomycota</taxon>
        <taxon>Pezizomycotina</taxon>
        <taxon>Sordariomycetes</taxon>
        <taxon>Hypocreomycetidae</taxon>
        <taxon>Glomerellales</taxon>
        <taxon>Glomerellaceae</taxon>
        <taxon>Colletotrichum</taxon>
        <taxon>Colletotrichum orchidearum species complex</taxon>
    </lineage>
</organism>
<protein>
    <submittedName>
        <fullName evidence="2">Peptidase m61 domain-containing protein</fullName>
    </submittedName>
</protein>
<comment type="caution">
    <text evidence="2">The sequence shown here is derived from an EMBL/GenBank/DDBJ whole genome shotgun (WGS) entry which is preliminary data.</text>
</comment>
<evidence type="ECO:0000313" key="3">
    <source>
        <dbReference type="Proteomes" id="UP000654918"/>
    </source>
</evidence>
<evidence type="ECO:0000313" key="2">
    <source>
        <dbReference type="EMBL" id="KAF6808507.1"/>
    </source>
</evidence>
<proteinExistence type="predicted"/>
<dbReference type="SUPFAM" id="SSF55486">
    <property type="entry name" value="Metalloproteases ('zincins'), catalytic domain"/>
    <property type="match status" value="1"/>
</dbReference>
<dbReference type="InterPro" id="IPR027268">
    <property type="entry name" value="Peptidase_M4/M1_CTD_sf"/>
</dbReference>
<keyword evidence="3" id="KW-1185">Reference proteome</keyword>
<gene>
    <name evidence="2" type="ORF">CPLU01_15661</name>
</gene>